<dbReference type="RefSeq" id="WP_114796557.1">
    <property type="nucleotide sequence ID" value="NZ_QQZY01000005.1"/>
</dbReference>
<comment type="caution">
    <text evidence="3">The sequence shown here is derived from an EMBL/GenBank/DDBJ whole genome shotgun (WGS) entry which is preliminary data.</text>
</comment>
<dbReference type="GO" id="GO:0032259">
    <property type="term" value="P:methylation"/>
    <property type="evidence" value="ECO:0007669"/>
    <property type="project" value="UniProtKB-KW"/>
</dbReference>
<reference evidence="4" key="2">
    <citation type="journal article" date="2019" name="MicrobiologyOpen">
        <title>High-quality draft genome sequence of Gaiella occulta isolated from a 150 meter deep mineral water borehole and comparison with the genome sequences of other deep-branching lineages of the phylum Actinobacteria.</title>
        <authorList>
            <person name="Severino R."/>
            <person name="Froufe H.J.C."/>
            <person name="Barroso C."/>
            <person name="Albuquerque L."/>
            <person name="Lobo-da-Cunha A."/>
            <person name="da Costa M.S."/>
            <person name="Egas C."/>
        </authorList>
    </citation>
    <scope>NUCLEOTIDE SEQUENCE [LARGE SCALE GENOMIC DNA]</scope>
    <source>
        <strain evidence="4">F2-233</strain>
    </source>
</reference>
<reference evidence="3 4" key="1">
    <citation type="submission" date="2018-07" db="EMBL/GenBank/DDBJ databases">
        <title>High-quality-draft genome sequence of Gaiella occulta.</title>
        <authorList>
            <person name="Severino R."/>
            <person name="Froufe H.J.C."/>
            <person name="Rainey F.A."/>
            <person name="Barroso C."/>
            <person name="Albuquerque L."/>
            <person name="Lobo-Da-Cunha A."/>
            <person name="Da Costa M.S."/>
            <person name="Egas C."/>
        </authorList>
    </citation>
    <scope>NUCLEOTIDE SEQUENCE [LARGE SCALE GENOMIC DNA]</scope>
    <source>
        <strain evidence="3 4">F2-233</strain>
    </source>
</reference>
<keyword evidence="3" id="KW-0489">Methyltransferase</keyword>
<dbReference type="GO" id="GO:0008757">
    <property type="term" value="F:S-adenosylmethionine-dependent methyltransferase activity"/>
    <property type="evidence" value="ECO:0007669"/>
    <property type="project" value="InterPro"/>
</dbReference>
<dbReference type="Pfam" id="PF08241">
    <property type="entry name" value="Methyltransf_11"/>
    <property type="match status" value="1"/>
</dbReference>
<keyword evidence="4" id="KW-1185">Reference proteome</keyword>
<evidence type="ECO:0000256" key="1">
    <source>
        <dbReference type="ARBA" id="ARBA00022679"/>
    </source>
</evidence>
<dbReference type="InterPro" id="IPR029063">
    <property type="entry name" value="SAM-dependent_MTases_sf"/>
</dbReference>
<dbReference type="EMBL" id="QQZY01000005">
    <property type="protein sequence ID" value="RDI74028.1"/>
    <property type="molecule type" value="Genomic_DNA"/>
</dbReference>
<gene>
    <name evidence="3" type="ORF">Gocc_2125</name>
</gene>
<evidence type="ECO:0000313" key="4">
    <source>
        <dbReference type="Proteomes" id="UP000254134"/>
    </source>
</evidence>
<dbReference type="AlphaFoldDB" id="A0A7M2YX35"/>
<dbReference type="PANTHER" id="PTHR44068">
    <property type="entry name" value="ZGC:194242"/>
    <property type="match status" value="1"/>
</dbReference>
<protein>
    <submittedName>
        <fullName evidence="3">Methyltransferase domain-containing protein</fullName>
    </submittedName>
</protein>
<dbReference type="InterPro" id="IPR050447">
    <property type="entry name" value="Erg6_SMT_methyltransf"/>
</dbReference>
<proteinExistence type="predicted"/>
<dbReference type="SUPFAM" id="SSF53335">
    <property type="entry name" value="S-adenosyl-L-methionine-dependent methyltransferases"/>
    <property type="match status" value="1"/>
</dbReference>
<accession>A0A7M2YX35</accession>
<dbReference type="Gene3D" id="3.40.50.150">
    <property type="entry name" value="Vaccinia Virus protein VP39"/>
    <property type="match status" value="1"/>
</dbReference>
<dbReference type="InterPro" id="IPR013216">
    <property type="entry name" value="Methyltransf_11"/>
</dbReference>
<dbReference type="Proteomes" id="UP000254134">
    <property type="component" value="Unassembled WGS sequence"/>
</dbReference>
<dbReference type="OrthoDB" id="9769602at2"/>
<organism evidence="3 4">
    <name type="scientific">Gaiella occulta</name>
    <dbReference type="NCBI Taxonomy" id="1002870"/>
    <lineage>
        <taxon>Bacteria</taxon>
        <taxon>Bacillati</taxon>
        <taxon>Actinomycetota</taxon>
        <taxon>Thermoleophilia</taxon>
        <taxon>Gaiellales</taxon>
        <taxon>Gaiellaceae</taxon>
        <taxon>Gaiella</taxon>
    </lineage>
</organism>
<name>A0A7M2YX35_9ACTN</name>
<feature type="domain" description="Methyltransferase type 11" evidence="2">
    <location>
        <begin position="53"/>
        <end position="150"/>
    </location>
</feature>
<dbReference type="PANTHER" id="PTHR44068:SF11">
    <property type="entry name" value="GERANYL DIPHOSPHATE 2-C-METHYLTRANSFERASE"/>
    <property type="match status" value="1"/>
</dbReference>
<evidence type="ECO:0000313" key="3">
    <source>
        <dbReference type="EMBL" id="RDI74028.1"/>
    </source>
</evidence>
<evidence type="ECO:0000259" key="2">
    <source>
        <dbReference type="Pfam" id="PF08241"/>
    </source>
</evidence>
<dbReference type="CDD" id="cd02440">
    <property type="entry name" value="AdoMet_MTases"/>
    <property type="match status" value="1"/>
</dbReference>
<sequence>MTLAPSQIKACCAATYSGPVARFLLGDTFHPGGSALSSRLLAALQVDAAATVLDLASGPGTSAILAARQLGCTVVGVELSAENVAAAGDAARRAGVAARVRFVQGDAESLPLGDASIDGALCECAFCLFPDKTTAAAELARVLTPGARLALSDVTADPERLPAELSGISAWAACVADARPLDEIAALLEQAGLVVEHSERQDRLVKDVVARVEARLRLARLLDPGLARDLGPGIERGLALIPTVREAIDRGALGYGIVVARR</sequence>
<keyword evidence="1 3" id="KW-0808">Transferase</keyword>